<dbReference type="SUPFAM" id="SSF49299">
    <property type="entry name" value="PKD domain"/>
    <property type="match status" value="1"/>
</dbReference>
<dbReference type="InterPro" id="IPR015943">
    <property type="entry name" value="WD40/YVTN_repeat-like_dom_sf"/>
</dbReference>
<keyword evidence="5" id="KW-1185">Reference proteome</keyword>
<keyword evidence="2" id="KW-0604">Photosystem II</keyword>
<accession>A0ABW7H1Z1</accession>
<proteinExistence type="predicted"/>
<dbReference type="PANTHER" id="PTHR47199">
    <property type="entry name" value="PHOTOSYSTEM II STABILITY/ASSEMBLY FACTOR HCF136, CHLOROPLASTIC"/>
    <property type="match status" value="1"/>
</dbReference>
<dbReference type="EMBL" id="JBIGIB010000004">
    <property type="protein sequence ID" value="MFG6468244.1"/>
    <property type="molecule type" value="Genomic_DNA"/>
</dbReference>
<dbReference type="CDD" id="cd00146">
    <property type="entry name" value="PKD"/>
    <property type="match status" value="1"/>
</dbReference>
<sequence length="786" mass="82155">MNRFNSVFARRGATVASLAAAWLVVACGGGAGGGGAGGSTPGPAPATPLPDSLAITAPAAGEAGAALAFASSTALAAGLTAQWRFGDGATSAEASPQHRFDRAGSFDVVLRVTNEAGQSREASATVRVTSAGNVLGLICSGGAGQGWCWQQQRPTSHLVRDVFAWSPQQAWAVGQYGEILKTDDGGAHWVLQRPATEPGMLTSVSFWDARNGWAVGSAGVFRTTDGGASWQRRELTGVDLAGQAPDTVRALGAQTALVTSGYQGAATRDGGATWRAVSPVEVVSPAGRLYDSQFMRLNRADLDGQNRVAVLNLDAPDQCSLSTSLTFASETRLLLNALSAGCRAGPGAPLPFQRQTLWKSADAGATWTALDLSATPGLFAQLLWASDDGDTLLTASQGFLYRSSDGGRTWGALLNGPSVAGPTVQALDGRTLVLFTGAQVYRSVDAGLTWAPSTRPAERRLGSEVNAPRRVDALTLTARNGGGDFWISRDGGASFQSLIGHDPIEANLQYSVAVLGAKTLRMLAFDRTSLESRDGGQTWTVVERAVPGGNGPGIQQLQYLTDTQGWRLLTDGVVYRTEDAGKTWQSTPVYDGVQMHFSDASRGWVRSLQQGPLLTDDGGRSWRKPAELPPGITVLRHLPGGRLVGVGASAVTVVSTDNGQSWVRRPRPGDPNAVLTALTLHPDGSVWAVGRGGLLLKSSDGGDSWQRIDPAGDATDFNDLAFGDAQRGWIVGQGGRVLTTRDGGSTWTRQASGTFLDLHTVRPSDARTAWITGAQSLLLATSTGGD</sequence>
<reference evidence="4 5" key="1">
    <citation type="submission" date="2024-08" db="EMBL/GenBank/DDBJ databases">
        <authorList>
            <person name="Lu H."/>
        </authorList>
    </citation>
    <scope>NUCLEOTIDE SEQUENCE [LARGE SCALE GENOMIC DNA]</scope>
    <source>
        <strain evidence="4 5">BYS87W</strain>
    </source>
</reference>
<evidence type="ECO:0000313" key="4">
    <source>
        <dbReference type="EMBL" id="MFG6468244.1"/>
    </source>
</evidence>
<comment type="caution">
    <text evidence="4">The sequence shown here is derived from an EMBL/GenBank/DDBJ whole genome shotgun (WGS) entry which is preliminary data.</text>
</comment>
<dbReference type="InterPro" id="IPR022409">
    <property type="entry name" value="PKD/Chitinase_dom"/>
</dbReference>
<feature type="domain" description="PKD" evidence="3">
    <location>
        <begin position="50"/>
        <end position="133"/>
    </location>
</feature>
<dbReference type="CDD" id="cd15482">
    <property type="entry name" value="Sialidase_non-viral"/>
    <property type="match status" value="2"/>
</dbReference>
<dbReference type="InterPro" id="IPR035986">
    <property type="entry name" value="PKD_dom_sf"/>
</dbReference>
<dbReference type="Pfam" id="PF18911">
    <property type="entry name" value="PKD_4"/>
    <property type="match status" value="1"/>
</dbReference>
<keyword evidence="1" id="KW-0602">Photosynthesis</keyword>
<name>A0ABW7H1Z1_9BURK</name>
<organism evidence="4 5">
    <name type="scientific">Pelomonas baiyunensis</name>
    <dbReference type="NCBI Taxonomy" id="3299026"/>
    <lineage>
        <taxon>Bacteria</taxon>
        <taxon>Pseudomonadati</taxon>
        <taxon>Pseudomonadota</taxon>
        <taxon>Betaproteobacteria</taxon>
        <taxon>Burkholderiales</taxon>
        <taxon>Sphaerotilaceae</taxon>
        <taxon>Roseateles</taxon>
    </lineage>
</organism>
<dbReference type="PROSITE" id="PS51257">
    <property type="entry name" value="PROKAR_LIPOPROTEIN"/>
    <property type="match status" value="1"/>
</dbReference>
<dbReference type="Pfam" id="PF14870">
    <property type="entry name" value="PSII_BNR"/>
    <property type="match status" value="2"/>
</dbReference>
<evidence type="ECO:0000259" key="3">
    <source>
        <dbReference type="PROSITE" id="PS50093"/>
    </source>
</evidence>
<dbReference type="Gene3D" id="2.130.10.10">
    <property type="entry name" value="YVTN repeat-like/Quinoprotein amine dehydrogenase"/>
    <property type="match status" value="3"/>
</dbReference>
<protein>
    <submittedName>
        <fullName evidence="4">YCF48-related protein</fullName>
    </submittedName>
</protein>
<dbReference type="RefSeq" id="WP_394386261.1">
    <property type="nucleotide sequence ID" value="NZ_JBIGIB010000004.1"/>
</dbReference>
<dbReference type="InterPro" id="IPR013783">
    <property type="entry name" value="Ig-like_fold"/>
</dbReference>
<evidence type="ECO:0000256" key="2">
    <source>
        <dbReference type="ARBA" id="ARBA00023276"/>
    </source>
</evidence>
<dbReference type="SUPFAM" id="SSF110296">
    <property type="entry name" value="Oligoxyloglucan reducing end-specific cellobiohydrolase"/>
    <property type="match status" value="3"/>
</dbReference>
<dbReference type="InterPro" id="IPR000601">
    <property type="entry name" value="PKD_dom"/>
</dbReference>
<dbReference type="SMART" id="SM00089">
    <property type="entry name" value="PKD"/>
    <property type="match status" value="1"/>
</dbReference>
<dbReference type="Gene3D" id="2.60.40.10">
    <property type="entry name" value="Immunoglobulins"/>
    <property type="match status" value="1"/>
</dbReference>
<dbReference type="InterPro" id="IPR028203">
    <property type="entry name" value="PSII_CF48-like_dom"/>
</dbReference>
<dbReference type="PROSITE" id="PS50093">
    <property type="entry name" value="PKD"/>
    <property type="match status" value="1"/>
</dbReference>
<gene>
    <name evidence="4" type="ORF">ACG01O_16575</name>
</gene>
<evidence type="ECO:0000313" key="5">
    <source>
        <dbReference type="Proteomes" id="UP001606303"/>
    </source>
</evidence>
<dbReference type="PANTHER" id="PTHR47199:SF2">
    <property type="entry name" value="PHOTOSYSTEM II STABILITY_ASSEMBLY FACTOR HCF136, CHLOROPLASTIC"/>
    <property type="match status" value="1"/>
</dbReference>
<dbReference type="Proteomes" id="UP001606303">
    <property type="component" value="Unassembled WGS sequence"/>
</dbReference>
<evidence type="ECO:0000256" key="1">
    <source>
        <dbReference type="ARBA" id="ARBA00022531"/>
    </source>
</evidence>